<comment type="similarity">
    <text evidence="1">Belongs to the peptidase C1 family.</text>
</comment>
<keyword evidence="3" id="KW-0378">Hydrolase</keyword>
<comment type="caution">
    <text evidence="10">The sequence shown here is derived from an EMBL/GenBank/DDBJ whole genome shotgun (WGS) entry which is preliminary data.</text>
</comment>
<dbReference type="InterPro" id="IPR025660">
    <property type="entry name" value="Pept_his_AS"/>
</dbReference>
<dbReference type="Gene3D" id="3.90.70.10">
    <property type="entry name" value="Cysteine proteinases"/>
    <property type="match status" value="1"/>
</dbReference>
<dbReference type="GO" id="GO:0006508">
    <property type="term" value="P:proteolysis"/>
    <property type="evidence" value="ECO:0007669"/>
    <property type="project" value="UniProtKB-KW"/>
</dbReference>
<accession>A0AA35R0N3</accession>
<evidence type="ECO:0000259" key="9">
    <source>
        <dbReference type="SMART" id="SM00848"/>
    </source>
</evidence>
<dbReference type="GO" id="GO:0008234">
    <property type="term" value="F:cysteine-type peptidase activity"/>
    <property type="evidence" value="ECO:0007669"/>
    <property type="project" value="UniProtKB-KW"/>
</dbReference>
<dbReference type="InterPro" id="IPR013128">
    <property type="entry name" value="Peptidase_C1A"/>
</dbReference>
<dbReference type="SMART" id="SM00645">
    <property type="entry name" value="Pept_C1"/>
    <property type="match status" value="1"/>
</dbReference>
<feature type="chain" id="PRO_5041246372" evidence="7">
    <location>
        <begin position="17"/>
        <end position="327"/>
    </location>
</feature>
<evidence type="ECO:0000256" key="5">
    <source>
        <dbReference type="ARBA" id="ARBA00023145"/>
    </source>
</evidence>
<dbReference type="InterPro" id="IPR038765">
    <property type="entry name" value="Papain-like_cys_pep_sf"/>
</dbReference>
<feature type="domain" description="Peptidase C1A papain C-terminal" evidence="8">
    <location>
        <begin position="109"/>
        <end position="324"/>
    </location>
</feature>
<protein>
    <submittedName>
        <fullName evidence="10">Digestive cysteine proteinase 2</fullName>
    </submittedName>
</protein>
<feature type="domain" description="Cathepsin propeptide inhibitor" evidence="9">
    <location>
        <begin position="23"/>
        <end position="82"/>
    </location>
</feature>
<evidence type="ECO:0000313" key="11">
    <source>
        <dbReference type="Proteomes" id="UP001174909"/>
    </source>
</evidence>
<dbReference type="InterPro" id="IPR000668">
    <property type="entry name" value="Peptidase_C1A_C"/>
</dbReference>
<evidence type="ECO:0000313" key="10">
    <source>
        <dbReference type="EMBL" id="CAI7998290.1"/>
    </source>
</evidence>
<gene>
    <name evidence="10" type="ORF">GBAR_LOCUS2391</name>
</gene>
<dbReference type="PROSITE" id="PS00639">
    <property type="entry name" value="THIOL_PROTEASE_HIS"/>
    <property type="match status" value="1"/>
</dbReference>
<keyword evidence="4" id="KW-0788">Thiol protease</keyword>
<evidence type="ECO:0000259" key="8">
    <source>
        <dbReference type="SMART" id="SM00645"/>
    </source>
</evidence>
<proteinExistence type="inferred from homology"/>
<keyword evidence="5" id="KW-0865">Zymogen</keyword>
<name>A0AA35R0N3_GEOBA</name>
<sequence length="327" mass="35874">MKFALILVAVVTLASAFDFPEEWKAWKEKYGKIYDDDITELRRHAIWQANKKYVDEHNEHLAQPLGFTLAINEYSDLDSAEFAKQLTGLIGNPTVDPSVKRHTATPGAIPDSVDWRTKGIVTPVKNQGQCGSCWAFSATGGLEGQHALVTGNLVSLSEQNLVDCSQAQGDEGCNGGWPFWAFEYVITNDGIDLEKDYPYVARDETCRFKAADVGSTCSSYEMVTEDSEVALTDAIANVGPISVAIDASHASFQMYSSGIYYEPSCSTTELDHAVLAVGYGSDNGQDYYIVKNSWGETWGMKGYIDMSRNRNNNCGIASKASYPIVKS</sequence>
<dbReference type="EMBL" id="CASHTH010000344">
    <property type="protein sequence ID" value="CAI7998290.1"/>
    <property type="molecule type" value="Genomic_DNA"/>
</dbReference>
<keyword evidence="11" id="KW-1185">Reference proteome</keyword>
<dbReference type="PRINTS" id="PR00705">
    <property type="entry name" value="PAPAIN"/>
</dbReference>
<organism evidence="10 11">
    <name type="scientific">Geodia barretti</name>
    <name type="common">Barrett's horny sponge</name>
    <dbReference type="NCBI Taxonomy" id="519541"/>
    <lineage>
        <taxon>Eukaryota</taxon>
        <taxon>Metazoa</taxon>
        <taxon>Porifera</taxon>
        <taxon>Demospongiae</taxon>
        <taxon>Heteroscleromorpha</taxon>
        <taxon>Tetractinellida</taxon>
        <taxon>Astrophorina</taxon>
        <taxon>Geodiidae</taxon>
        <taxon>Geodia</taxon>
    </lineage>
</organism>
<evidence type="ECO:0000256" key="1">
    <source>
        <dbReference type="ARBA" id="ARBA00008455"/>
    </source>
</evidence>
<dbReference type="PANTHER" id="PTHR12411">
    <property type="entry name" value="CYSTEINE PROTEASE FAMILY C1-RELATED"/>
    <property type="match status" value="1"/>
</dbReference>
<feature type="signal peptide" evidence="7">
    <location>
        <begin position="1"/>
        <end position="16"/>
    </location>
</feature>
<dbReference type="AlphaFoldDB" id="A0AA35R0N3"/>
<dbReference type="InterPro" id="IPR000169">
    <property type="entry name" value="Pept_cys_AS"/>
</dbReference>
<dbReference type="PROSITE" id="PS00139">
    <property type="entry name" value="THIOL_PROTEASE_CYS"/>
    <property type="match status" value="1"/>
</dbReference>
<keyword evidence="7" id="KW-0732">Signal</keyword>
<keyword evidence="6" id="KW-1015">Disulfide bond</keyword>
<dbReference type="Pfam" id="PF00112">
    <property type="entry name" value="Peptidase_C1"/>
    <property type="match status" value="1"/>
</dbReference>
<evidence type="ECO:0000256" key="3">
    <source>
        <dbReference type="ARBA" id="ARBA00022801"/>
    </source>
</evidence>
<dbReference type="SMART" id="SM00848">
    <property type="entry name" value="Inhibitor_I29"/>
    <property type="match status" value="1"/>
</dbReference>
<dbReference type="Pfam" id="PF08246">
    <property type="entry name" value="Inhibitor_I29"/>
    <property type="match status" value="1"/>
</dbReference>
<evidence type="ECO:0000256" key="6">
    <source>
        <dbReference type="ARBA" id="ARBA00023157"/>
    </source>
</evidence>
<keyword evidence="2" id="KW-0645">Protease</keyword>
<dbReference type="CDD" id="cd02248">
    <property type="entry name" value="Peptidase_C1A"/>
    <property type="match status" value="1"/>
</dbReference>
<dbReference type="InterPro" id="IPR013201">
    <property type="entry name" value="Prot_inhib_I29"/>
</dbReference>
<dbReference type="SUPFAM" id="SSF54001">
    <property type="entry name" value="Cysteine proteinases"/>
    <property type="match status" value="1"/>
</dbReference>
<dbReference type="Proteomes" id="UP001174909">
    <property type="component" value="Unassembled WGS sequence"/>
</dbReference>
<dbReference type="FunFam" id="3.90.70.10:FF:000006">
    <property type="entry name" value="Cathepsin S"/>
    <property type="match status" value="1"/>
</dbReference>
<evidence type="ECO:0000256" key="2">
    <source>
        <dbReference type="ARBA" id="ARBA00022670"/>
    </source>
</evidence>
<evidence type="ECO:0000256" key="4">
    <source>
        <dbReference type="ARBA" id="ARBA00022807"/>
    </source>
</evidence>
<reference evidence="10" key="1">
    <citation type="submission" date="2023-03" db="EMBL/GenBank/DDBJ databases">
        <authorList>
            <person name="Steffen K."/>
            <person name="Cardenas P."/>
        </authorList>
    </citation>
    <scope>NUCLEOTIDE SEQUENCE</scope>
</reference>
<dbReference type="InterPro" id="IPR039417">
    <property type="entry name" value="Peptidase_C1A_papain-like"/>
</dbReference>
<evidence type="ECO:0000256" key="7">
    <source>
        <dbReference type="SAM" id="SignalP"/>
    </source>
</evidence>